<dbReference type="GO" id="GO:0008265">
    <property type="term" value="F:molybdenum cofactor sulfurtransferase activity"/>
    <property type="evidence" value="ECO:0007669"/>
    <property type="project" value="TreeGrafter"/>
</dbReference>
<reference evidence="3 4" key="1">
    <citation type="journal article" date="2019" name="Sci. Rep.">
        <title>A multi-omics analysis of the grapevine pathogen Lasiodiplodia theobromae reveals that temperature affects the expression of virulence- and pathogenicity-related genes.</title>
        <authorList>
            <person name="Felix C."/>
            <person name="Meneses R."/>
            <person name="Goncalves M.F.M."/>
            <person name="Tilleman L."/>
            <person name="Duarte A.S."/>
            <person name="Jorrin-Novo J.V."/>
            <person name="Van de Peer Y."/>
            <person name="Deforce D."/>
            <person name="Van Nieuwerburgh F."/>
            <person name="Esteves A.C."/>
            <person name="Alves A."/>
        </authorList>
    </citation>
    <scope>NUCLEOTIDE SEQUENCE [LARGE SCALE GENOMIC DNA]</scope>
    <source>
        <strain evidence="3 4">LA-SOL3</strain>
    </source>
</reference>
<gene>
    <name evidence="3" type="primary">hxB_1</name>
    <name evidence="3" type="ORF">DBV05_g6589</name>
</gene>
<name>A0A5N5DB01_9PEZI</name>
<feature type="domain" description="Aminotransferase class V" evidence="2">
    <location>
        <begin position="32"/>
        <end position="478"/>
    </location>
</feature>
<comment type="caution">
    <text evidence="3">The sequence shown here is derived from an EMBL/GenBank/DDBJ whole genome shotgun (WGS) entry which is preliminary data.</text>
</comment>
<dbReference type="Gene3D" id="3.40.640.10">
    <property type="entry name" value="Type I PLP-dependent aspartate aminotransferase-like (Major domain)"/>
    <property type="match status" value="1"/>
</dbReference>
<dbReference type="Gene3D" id="3.90.1150.10">
    <property type="entry name" value="Aspartate Aminotransferase, domain 1"/>
    <property type="match status" value="1"/>
</dbReference>
<dbReference type="SUPFAM" id="SSF53383">
    <property type="entry name" value="PLP-dependent transferases"/>
    <property type="match status" value="1"/>
</dbReference>
<dbReference type="InterPro" id="IPR000192">
    <property type="entry name" value="Aminotrans_V_dom"/>
</dbReference>
<dbReference type="PANTHER" id="PTHR14237:SF80">
    <property type="entry name" value="MOLYBDENUM COFACTOR SULFURASE"/>
    <property type="match status" value="1"/>
</dbReference>
<dbReference type="EMBL" id="VCHE01000039">
    <property type="protein sequence ID" value="KAB2574815.1"/>
    <property type="molecule type" value="Genomic_DNA"/>
</dbReference>
<dbReference type="GO" id="GO:0043545">
    <property type="term" value="P:molybdopterin cofactor metabolic process"/>
    <property type="evidence" value="ECO:0007669"/>
    <property type="project" value="TreeGrafter"/>
</dbReference>
<dbReference type="InterPro" id="IPR015422">
    <property type="entry name" value="PyrdxlP-dep_Trfase_small"/>
</dbReference>
<organism evidence="3 4">
    <name type="scientific">Lasiodiplodia theobromae</name>
    <dbReference type="NCBI Taxonomy" id="45133"/>
    <lineage>
        <taxon>Eukaryota</taxon>
        <taxon>Fungi</taxon>
        <taxon>Dikarya</taxon>
        <taxon>Ascomycota</taxon>
        <taxon>Pezizomycotina</taxon>
        <taxon>Dothideomycetes</taxon>
        <taxon>Dothideomycetes incertae sedis</taxon>
        <taxon>Botryosphaeriales</taxon>
        <taxon>Botryosphaeriaceae</taxon>
        <taxon>Lasiodiplodia</taxon>
    </lineage>
</organism>
<accession>A0A5N5DB01</accession>
<evidence type="ECO:0000313" key="3">
    <source>
        <dbReference type="EMBL" id="KAB2574815.1"/>
    </source>
</evidence>
<keyword evidence="4" id="KW-1185">Reference proteome</keyword>
<feature type="compositionally biased region" description="Acidic residues" evidence="1">
    <location>
        <begin position="497"/>
        <end position="513"/>
    </location>
</feature>
<protein>
    <submittedName>
        <fullName evidence="3">Molybdenum cofactor sulfurase</fullName>
    </submittedName>
</protein>
<evidence type="ECO:0000256" key="1">
    <source>
        <dbReference type="SAM" id="MobiDB-lite"/>
    </source>
</evidence>
<dbReference type="PANTHER" id="PTHR14237">
    <property type="entry name" value="MOLYBDOPTERIN COFACTOR SULFURASE MOSC"/>
    <property type="match status" value="1"/>
</dbReference>
<dbReference type="InterPro" id="IPR015421">
    <property type="entry name" value="PyrdxlP-dep_Trfase_major"/>
</dbReference>
<dbReference type="Pfam" id="PF00266">
    <property type="entry name" value="Aminotran_5"/>
    <property type="match status" value="1"/>
</dbReference>
<evidence type="ECO:0000313" key="4">
    <source>
        <dbReference type="Proteomes" id="UP000325902"/>
    </source>
</evidence>
<dbReference type="AlphaFoldDB" id="A0A5N5DB01"/>
<proteinExistence type="predicted"/>
<evidence type="ECO:0000259" key="2">
    <source>
        <dbReference type="Pfam" id="PF00266"/>
    </source>
</evidence>
<dbReference type="InterPro" id="IPR015424">
    <property type="entry name" value="PyrdxlP-dep_Trfase"/>
</dbReference>
<feature type="region of interest" description="Disordered" evidence="1">
    <location>
        <begin position="490"/>
        <end position="548"/>
    </location>
</feature>
<dbReference type="OrthoDB" id="10264306at2759"/>
<dbReference type="Proteomes" id="UP000325902">
    <property type="component" value="Unassembled WGS sequence"/>
</dbReference>
<sequence length="573" mass="61922">MKPSVCSGLDAYNSKIEGFRDIEYPSLKGVTYLDYGGSAIPAKSLLEDAAADLSTNLYGNPHSACAPSALAGRRVDEIREQVLRFFNADPKYFDLVFVANATAAMKLVVDCFKDHCDATQRLSRCQRRKFWYGYHRDAHNSLVGIRELADGGQHCFSSDQEVEAWIHGSNKTSKRQTGKQLRLFAYPGQSNMTGRRLPLSWPSDMRASPHTSDVYTLLDAAALATTSPLDFSDPAYAPDFTCLSFYKIFGSPDLGALIIRTTNPSALPTILSSRRYFGGGTVDMVTTGNDAPFHAKKPSSPPHAHLEDGTLPFHSIIALSAALATHARLYTSMRCISAHTSALTAYLHASLSALRHASSPSSPLLTIYNDHSAFADPRLQGPMIAFNVLHRDGRTLVPPAAVERAADACRIYVRSGSLCNPGGAARYLGWEAAQLRALYEREGLRCSDGSVGVIQGRATGVVRVSLGAASTRADVDALVGFLRERFGGGGGGREAGVEVEDGSGEERSGEEDAVVGVVGKERVEDSGSTEDSSAEEGGFGGEKKKTERRRWMMMRLLSSCHRGIRKSAGLQQQ</sequence>